<dbReference type="RefSeq" id="XP_014151216.1">
    <property type="nucleotide sequence ID" value="XM_014295741.1"/>
</dbReference>
<keyword evidence="2" id="KW-1185">Reference proteome</keyword>
<organism evidence="1 2">
    <name type="scientific">Sphaeroforma arctica JP610</name>
    <dbReference type="NCBI Taxonomy" id="667725"/>
    <lineage>
        <taxon>Eukaryota</taxon>
        <taxon>Ichthyosporea</taxon>
        <taxon>Ichthyophonida</taxon>
        <taxon>Sphaeroforma</taxon>
    </lineage>
</organism>
<proteinExistence type="predicted"/>
<protein>
    <submittedName>
        <fullName evidence="1">Uncharacterized protein</fullName>
    </submittedName>
</protein>
<evidence type="ECO:0000313" key="2">
    <source>
        <dbReference type="Proteomes" id="UP000054560"/>
    </source>
</evidence>
<dbReference type="GeneID" id="25910726"/>
<accession>A0A0L0FKK5</accession>
<reference evidence="1 2" key="1">
    <citation type="submission" date="2011-02" db="EMBL/GenBank/DDBJ databases">
        <title>The Genome Sequence of Sphaeroforma arctica JP610.</title>
        <authorList>
            <consortium name="The Broad Institute Genome Sequencing Platform"/>
            <person name="Russ C."/>
            <person name="Cuomo C."/>
            <person name="Young S.K."/>
            <person name="Zeng Q."/>
            <person name="Gargeya S."/>
            <person name="Alvarado L."/>
            <person name="Berlin A."/>
            <person name="Chapman S.B."/>
            <person name="Chen Z."/>
            <person name="Freedman E."/>
            <person name="Gellesch M."/>
            <person name="Goldberg J."/>
            <person name="Griggs A."/>
            <person name="Gujja S."/>
            <person name="Heilman E."/>
            <person name="Heiman D."/>
            <person name="Howarth C."/>
            <person name="Mehta T."/>
            <person name="Neiman D."/>
            <person name="Pearson M."/>
            <person name="Roberts A."/>
            <person name="Saif S."/>
            <person name="Shea T."/>
            <person name="Shenoy N."/>
            <person name="Sisk P."/>
            <person name="Stolte C."/>
            <person name="Sykes S."/>
            <person name="White J."/>
            <person name="Yandava C."/>
            <person name="Burger G."/>
            <person name="Gray M.W."/>
            <person name="Holland P.W.H."/>
            <person name="King N."/>
            <person name="Lang F.B.F."/>
            <person name="Roger A.J."/>
            <person name="Ruiz-Trillo I."/>
            <person name="Haas B."/>
            <person name="Nusbaum C."/>
            <person name="Birren B."/>
        </authorList>
    </citation>
    <scope>NUCLEOTIDE SEQUENCE [LARGE SCALE GENOMIC DNA]</scope>
    <source>
        <strain evidence="1 2">JP610</strain>
    </source>
</reference>
<gene>
    <name evidence="1" type="ORF">SARC_10222</name>
</gene>
<dbReference type="Proteomes" id="UP000054560">
    <property type="component" value="Unassembled WGS sequence"/>
</dbReference>
<dbReference type="AlphaFoldDB" id="A0A0L0FKK5"/>
<evidence type="ECO:0000313" key="1">
    <source>
        <dbReference type="EMBL" id="KNC77314.1"/>
    </source>
</evidence>
<dbReference type="EMBL" id="KQ242771">
    <property type="protein sequence ID" value="KNC77314.1"/>
    <property type="molecule type" value="Genomic_DNA"/>
</dbReference>
<name>A0A0L0FKK5_9EUKA</name>
<sequence>MLVYIVVMQIHLTRTKYHSTVARYNKFTVVALTLHKQIKTGPDFRQKAELEGCFLRDVMDRLGNAGALASQDSDSQDILTMLYHMTYVHGMVEVELYWPANQDTPTPTVSLGAGDKSLLTDALTNEHREHVEGLARWVWNKRFQAGDQGHLIGLAILKELVSLATGACDGVAPRCVP</sequence>